<name>A0A081NF36_9GAMM</name>
<dbReference type="AlphaFoldDB" id="A0A081NF36"/>
<dbReference type="EMBL" id="JOKH01000003">
    <property type="protein sequence ID" value="KEQ17059.1"/>
    <property type="molecule type" value="Genomic_DNA"/>
</dbReference>
<dbReference type="OrthoDB" id="9156024at2"/>
<evidence type="ECO:0000256" key="1">
    <source>
        <dbReference type="SAM" id="Coils"/>
    </source>
</evidence>
<evidence type="ECO:0000313" key="3">
    <source>
        <dbReference type="Proteomes" id="UP000028073"/>
    </source>
</evidence>
<evidence type="ECO:0000313" key="2">
    <source>
        <dbReference type="EMBL" id="KEQ17059.1"/>
    </source>
</evidence>
<keyword evidence="3" id="KW-1185">Reference proteome</keyword>
<sequence length="71" mass="8151">MKISNTLAPLLVSAVRDAIIYQEGFLGSDTVKDTTDYEEHIMQLEQLLEILKEEYKEIEEEVGLPLDKILK</sequence>
<keyword evidence="1" id="KW-0175">Coiled coil</keyword>
<dbReference type="eggNOG" id="ENOG502ZKBE">
    <property type="taxonomic scope" value="Bacteria"/>
</dbReference>
<protein>
    <submittedName>
        <fullName evidence="2">Uncharacterized protein</fullName>
    </submittedName>
</protein>
<accession>A0A081NF36</accession>
<dbReference type="Proteomes" id="UP000028073">
    <property type="component" value="Unassembled WGS sequence"/>
</dbReference>
<dbReference type="RefSeq" id="WP_034836849.1">
    <property type="nucleotide sequence ID" value="NZ_JOKH01000003.1"/>
</dbReference>
<feature type="coiled-coil region" evidence="1">
    <location>
        <begin position="34"/>
        <end position="61"/>
    </location>
</feature>
<reference evidence="2 3" key="1">
    <citation type="submission" date="2014-06" db="EMBL/GenBank/DDBJ databases">
        <title>Whole Genome Sequences of Three Symbiotic Endozoicomonas Bacteria.</title>
        <authorList>
            <person name="Neave M.J."/>
            <person name="Apprill A."/>
            <person name="Voolstra C.R."/>
        </authorList>
    </citation>
    <scope>NUCLEOTIDE SEQUENCE [LARGE SCALE GENOMIC DNA]</scope>
    <source>
        <strain evidence="2 3">DSM 25634</strain>
    </source>
</reference>
<organism evidence="2 3">
    <name type="scientific">Endozoicomonas numazuensis</name>
    <dbReference type="NCBI Taxonomy" id="1137799"/>
    <lineage>
        <taxon>Bacteria</taxon>
        <taxon>Pseudomonadati</taxon>
        <taxon>Pseudomonadota</taxon>
        <taxon>Gammaproteobacteria</taxon>
        <taxon>Oceanospirillales</taxon>
        <taxon>Endozoicomonadaceae</taxon>
        <taxon>Endozoicomonas</taxon>
    </lineage>
</organism>
<gene>
    <name evidence="2" type="ORF">GZ78_14280</name>
</gene>
<proteinExistence type="predicted"/>
<comment type="caution">
    <text evidence="2">The sequence shown here is derived from an EMBL/GenBank/DDBJ whole genome shotgun (WGS) entry which is preliminary data.</text>
</comment>